<feature type="compositionally biased region" description="Polar residues" evidence="1">
    <location>
        <begin position="443"/>
        <end position="468"/>
    </location>
</feature>
<accession>A0A9P1NCG9</accession>
<feature type="region of interest" description="Disordered" evidence="1">
    <location>
        <begin position="249"/>
        <end position="348"/>
    </location>
</feature>
<reference evidence="2" key="1">
    <citation type="submission" date="2022-11" db="EMBL/GenBank/DDBJ databases">
        <authorList>
            <person name="Kikuchi T."/>
        </authorList>
    </citation>
    <scope>NUCLEOTIDE SEQUENCE</scope>
    <source>
        <strain evidence="2">PS1010</strain>
    </source>
</reference>
<comment type="caution">
    <text evidence="2">The sequence shown here is derived from an EMBL/GenBank/DDBJ whole genome shotgun (WGS) entry which is preliminary data.</text>
</comment>
<evidence type="ECO:0000313" key="3">
    <source>
        <dbReference type="Proteomes" id="UP001152747"/>
    </source>
</evidence>
<feature type="region of interest" description="Disordered" evidence="1">
    <location>
        <begin position="369"/>
        <end position="591"/>
    </location>
</feature>
<evidence type="ECO:0000313" key="2">
    <source>
        <dbReference type="EMBL" id="CAI5456507.1"/>
    </source>
</evidence>
<keyword evidence="3" id="KW-1185">Reference proteome</keyword>
<feature type="compositionally biased region" description="Polar residues" evidence="1">
    <location>
        <begin position="475"/>
        <end position="487"/>
    </location>
</feature>
<protein>
    <submittedName>
        <fullName evidence="2">Uncharacterized protein</fullName>
    </submittedName>
</protein>
<name>A0A9P1NCG9_9PELO</name>
<gene>
    <name evidence="2" type="ORF">CAMP_LOCUS19144</name>
</gene>
<dbReference type="AlphaFoldDB" id="A0A9P1NCG9"/>
<feature type="compositionally biased region" description="Polar residues" evidence="1">
    <location>
        <begin position="544"/>
        <end position="557"/>
    </location>
</feature>
<organism evidence="2 3">
    <name type="scientific">Caenorhabditis angaria</name>
    <dbReference type="NCBI Taxonomy" id="860376"/>
    <lineage>
        <taxon>Eukaryota</taxon>
        <taxon>Metazoa</taxon>
        <taxon>Ecdysozoa</taxon>
        <taxon>Nematoda</taxon>
        <taxon>Chromadorea</taxon>
        <taxon>Rhabditida</taxon>
        <taxon>Rhabditina</taxon>
        <taxon>Rhabditomorpha</taxon>
        <taxon>Rhabditoidea</taxon>
        <taxon>Rhabditidae</taxon>
        <taxon>Peloderinae</taxon>
        <taxon>Caenorhabditis</taxon>
    </lineage>
</organism>
<evidence type="ECO:0000256" key="1">
    <source>
        <dbReference type="SAM" id="MobiDB-lite"/>
    </source>
</evidence>
<sequence length="801" mass="88047">MERIIAIDKVSQEDGDDKKDLRILDEMRRKTTTNISNYWDDQGFHRKDGDVKKFIIFNQLRICKHRKTTPTGKRTTSKWIAKVNQMNGANYRHRQSFPGKWWRQEDSGWKREEKQRREELRGFGSNLSEAKKQQVRWQYISLLIDPTCDKIKATTRFQCFRVEDEEKKEQLNKMEPRFLKGNSTHNAFLTSWNVFCFGRGFPEILGKMPAQLRIRAVDASTAKTRGQKAKVAPVNKVATRGIAKSVAKMALAETTASRRRAKSVAPKSAEMSSKKRKDVGEVNSEDVRNQRSSRTRGKTPAPKAISSSSRSTAKSAQGLKAKKSTQSASKSNDVKRSRSKSINPKAHASVPIIHRRILVGGIPGPEAYVLPSPEPVATSTGDQSEDTSTSALSTEKSAQGSSADKSAQMPTESVNSNAVATSTTVSDVPRAMPVEGIPGSQADVPSSTEPVAISSGDQSSPDVPSSTEPVAVPTGDQSSPNVPSSSGPLAIPSGDQSSPDDPSSSGPLAIPPEDQSRADVPSSSGPVAVPTGDQSSPDDPSSSGPVTISSGDQSSPDDSYLTGLLEIPPEDQSRADDPSSSGPVEIPSGYESIADDPFFSGPFALPLFDVDPSFIANDPPPQHFDAPIPEYFIREYQRLLPFTNLKFISLLDIVRLETRMEYLIDIKKPDSYVLMMKVERSVIFRSLPVDMMTENLDYMLKKSLSHVDGDIYETPINLTIYHPKLPGGLLAWNNQPMSVLNGENVMTHLLAAQQSHPEFRFDEHLRVLIKINLPLTHPRFDDNAENTPPPTAQESGNTFFM</sequence>
<feature type="compositionally biased region" description="Polar residues" evidence="1">
    <location>
        <begin position="792"/>
        <end position="801"/>
    </location>
</feature>
<proteinExistence type="predicted"/>
<feature type="compositionally biased region" description="Polar residues" evidence="1">
    <location>
        <begin position="377"/>
        <end position="426"/>
    </location>
</feature>
<feature type="region of interest" description="Disordered" evidence="1">
    <location>
        <begin position="779"/>
        <end position="801"/>
    </location>
</feature>
<feature type="compositionally biased region" description="Low complexity" evidence="1">
    <location>
        <begin position="492"/>
        <end position="507"/>
    </location>
</feature>
<dbReference type="EMBL" id="CANHGI010000006">
    <property type="protein sequence ID" value="CAI5456507.1"/>
    <property type="molecule type" value="Genomic_DNA"/>
</dbReference>
<feature type="compositionally biased region" description="Low complexity" evidence="1">
    <location>
        <begin position="300"/>
        <end position="316"/>
    </location>
</feature>
<dbReference type="Proteomes" id="UP001152747">
    <property type="component" value="Unassembled WGS sequence"/>
</dbReference>